<feature type="transmembrane region" description="Helical" evidence="1">
    <location>
        <begin position="12"/>
        <end position="31"/>
    </location>
</feature>
<organism evidence="3 4">
    <name type="scientific">Christensenella tenuis</name>
    <dbReference type="NCBI Taxonomy" id="2763033"/>
    <lineage>
        <taxon>Bacteria</taxon>
        <taxon>Bacillati</taxon>
        <taxon>Bacillota</taxon>
        <taxon>Clostridia</taxon>
        <taxon>Christensenellales</taxon>
        <taxon>Christensenellaceae</taxon>
        <taxon>Christensenella</taxon>
    </lineage>
</organism>
<dbReference type="Gene3D" id="3.40.50.620">
    <property type="entry name" value="HUPs"/>
    <property type="match status" value="1"/>
</dbReference>
<gene>
    <name evidence="3" type="ORF">H8S18_11300</name>
</gene>
<name>A0ABR7EIT7_9FIRM</name>
<reference evidence="3 4" key="1">
    <citation type="submission" date="2020-08" db="EMBL/GenBank/DDBJ databases">
        <title>Genome public.</title>
        <authorList>
            <person name="Liu C."/>
            <person name="Sun Q."/>
        </authorList>
    </citation>
    <scope>NUCLEOTIDE SEQUENCE [LARGE SCALE GENOMIC DNA]</scope>
    <source>
        <strain evidence="3 4">NSJ-35</strain>
    </source>
</reference>
<evidence type="ECO:0000259" key="2">
    <source>
        <dbReference type="Pfam" id="PF02698"/>
    </source>
</evidence>
<keyword evidence="4" id="KW-1185">Reference proteome</keyword>
<feature type="transmembrane region" description="Helical" evidence="1">
    <location>
        <begin position="69"/>
        <end position="93"/>
    </location>
</feature>
<dbReference type="InterPro" id="IPR003848">
    <property type="entry name" value="DUF218"/>
</dbReference>
<comment type="caution">
    <text evidence="3">The sequence shown here is derived from an EMBL/GenBank/DDBJ whole genome shotgun (WGS) entry which is preliminary data.</text>
</comment>
<keyword evidence="1" id="KW-0472">Membrane</keyword>
<keyword evidence="1" id="KW-1133">Transmembrane helix</keyword>
<evidence type="ECO:0000313" key="4">
    <source>
        <dbReference type="Proteomes" id="UP000606889"/>
    </source>
</evidence>
<dbReference type="PANTHER" id="PTHR30336">
    <property type="entry name" value="INNER MEMBRANE PROTEIN, PROBABLE PERMEASE"/>
    <property type="match status" value="1"/>
</dbReference>
<dbReference type="RefSeq" id="WP_186858382.1">
    <property type="nucleotide sequence ID" value="NZ_JACOON010000006.1"/>
</dbReference>
<dbReference type="PANTHER" id="PTHR30336:SF4">
    <property type="entry name" value="ENVELOPE BIOGENESIS FACTOR ELYC"/>
    <property type="match status" value="1"/>
</dbReference>
<dbReference type="InterPro" id="IPR014729">
    <property type="entry name" value="Rossmann-like_a/b/a_fold"/>
</dbReference>
<dbReference type="CDD" id="cd06259">
    <property type="entry name" value="YdcF-like"/>
    <property type="match status" value="1"/>
</dbReference>
<feature type="domain" description="DUF218" evidence="2">
    <location>
        <begin position="105"/>
        <end position="234"/>
    </location>
</feature>
<sequence>MEKKRNGKLLRIILLVLGLLLVAYSGVLLSMNNFNLGNALPGLFGLPLLIYGIFAPFFNRWFRHGVGKVVKWIFIAGYLFLIAVFSIFSIIMVNAAQTSPPENADAVLVLGAALKGKEPSDTLARRLDTAMEYARRNPDAVIVVSGGQGPQEDIPEAHAMREYLISHGIDESRILVEDQSRNTHQNFANSKEILDERFGEGTYSTVFVTNDFHILRGYLNAEHVGMTDVHGLAWRTLIYTAPPAYMRESLALLATYVFGVGIT</sequence>
<dbReference type="EMBL" id="JACOON010000006">
    <property type="protein sequence ID" value="MBC5648924.1"/>
    <property type="molecule type" value="Genomic_DNA"/>
</dbReference>
<evidence type="ECO:0000313" key="3">
    <source>
        <dbReference type="EMBL" id="MBC5648924.1"/>
    </source>
</evidence>
<proteinExistence type="predicted"/>
<accession>A0ABR7EIT7</accession>
<dbReference type="InterPro" id="IPR051599">
    <property type="entry name" value="Cell_Envelope_Assoc"/>
</dbReference>
<dbReference type="Proteomes" id="UP000606889">
    <property type="component" value="Unassembled WGS sequence"/>
</dbReference>
<keyword evidence="1" id="KW-0812">Transmembrane</keyword>
<evidence type="ECO:0000256" key="1">
    <source>
        <dbReference type="SAM" id="Phobius"/>
    </source>
</evidence>
<feature type="transmembrane region" description="Helical" evidence="1">
    <location>
        <begin position="43"/>
        <end position="62"/>
    </location>
</feature>
<protein>
    <submittedName>
        <fullName evidence="3">YdcF family protein</fullName>
    </submittedName>
</protein>
<dbReference type="Pfam" id="PF02698">
    <property type="entry name" value="DUF218"/>
    <property type="match status" value="1"/>
</dbReference>